<sequence length="211" mass="22837">MSQLALPLAWPAEPRDAVFLVTPSNAAAVRMLEEWREWPVGTALLVGPPRSGRSTLGRLFVARTGGVVIDDAPAEPEESLFHAWNAAQDRQRPLLLIADAAPPAWPVALPDLRTRLAASPLATIAPPDDSLARALLAHHVERRGLPAPAELVDWLAARTERSHAAIERIVDALDRVSLERRRRLTIPLARSLLIEAGLIDAGATPGFLEDA</sequence>
<dbReference type="RefSeq" id="WP_305171717.1">
    <property type="nucleotide sequence ID" value="NZ_JAUUDS010000001.1"/>
</dbReference>
<evidence type="ECO:0000313" key="3">
    <source>
        <dbReference type="Proteomes" id="UP001230685"/>
    </source>
</evidence>
<accession>A0ABT9EHA7</accession>
<evidence type="ECO:0000313" key="2">
    <source>
        <dbReference type="EMBL" id="MDP1026158.1"/>
    </source>
</evidence>
<dbReference type="Pfam" id="PF22688">
    <property type="entry name" value="Hda_lid"/>
    <property type="match status" value="1"/>
</dbReference>
<dbReference type="InterPro" id="IPR055199">
    <property type="entry name" value="Hda_lid"/>
</dbReference>
<name>A0ABT9EHA7_9SPHN</name>
<organism evidence="2 3">
    <name type="scientific">Sphingomonas aurea</name>
    <dbReference type="NCBI Taxonomy" id="3063994"/>
    <lineage>
        <taxon>Bacteria</taxon>
        <taxon>Pseudomonadati</taxon>
        <taxon>Pseudomonadota</taxon>
        <taxon>Alphaproteobacteria</taxon>
        <taxon>Sphingomonadales</taxon>
        <taxon>Sphingomonadaceae</taxon>
        <taxon>Sphingomonas</taxon>
    </lineage>
</organism>
<evidence type="ECO:0000259" key="1">
    <source>
        <dbReference type="Pfam" id="PF22688"/>
    </source>
</evidence>
<dbReference type="Gene3D" id="1.10.8.60">
    <property type="match status" value="1"/>
</dbReference>
<dbReference type="SUPFAM" id="SSF52540">
    <property type="entry name" value="P-loop containing nucleoside triphosphate hydrolases"/>
    <property type="match status" value="1"/>
</dbReference>
<dbReference type="Proteomes" id="UP001230685">
    <property type="component" value="Unassembled WGS sequence"/>
</dbReference>
<gene>
    <name evidence="2" type="ORF">Q5H91_02950</name>
</gene>
<protein>
    <submittedName>
        <fullName evidence="2">DnaA/Hda family protein</fullName>
    </submittedName>
</protein>
<comment type="caution">
    <text evidence="2">The sequence shown here is derived from an EMBL/GenBank/DDBJ whole genome shotgun (WGS) entry which is preliminary data.</text>
</comment>
<dbReference type="Gene3D" id="3.40.50.300">
    <property type="entry name" value="P-loop containing nucleotide triphosphate hydrolases"/>
    <property type="match status" value="1"/>
</dbReference>
<dbReference type="InterPro" id="IPR027417">
    <property type="entry name" value="P-loop_NTPase"/>
</dbReference>
<proteinExistence type="predicted"/>
<dbReference type="EMBL" id="JAUUDS010000001">
    <property type="protein sequence ID" value="MDP1026158.1"/>
    <property type="molecule type" value="Genomic_DNA"/>
</dbReference>
<reference evidence="2 3" key="1">
    <citation type="submission" date="2023-07" db="EMBL/GenBank/DDBJ databases">
        <authorList>
            <person name="Kim M.K."/>
        </authorList>
    </citation>
    <scope>NUCLEOTIDE SEQUENCE [LARGE SCALE GENOMIC DNA]</scope>
    <source>
        <strain evidence="2 3">KR1UV-12</strain>
    </source>
</reference>
<keyword evidence="3" id="KW-1185">Reference proteome</keyword>
<feature type="domain" description="Hda lid" evidence="1">
    <location>
        <begin position="132"/>
        <end position="193"/>
    </location>
</feature>